<gene>
    <name evidence="1" type="ORF">BSTAB16_5652</name>
</gene>
<protein>
    <submittedName>
        <fullName evidence="1">Uncharacterized protein</fullName>
    </submittedName>
</protein>
<dbReference type="Proteomes" id="UP000268684">
    <property type="component" value="Chromosome II"/>
</dbReference>
<keyword evidence="2" id="KW-1185">Reference proteome</keyword>
<proteinExistence type="predicted"/>
<evidence type="ECO:0000313" key="1">
    <source>
        <dbReference type="EMBL" id="VBB15456.1"/>
    </source>
</evidence>
<evidence type="ECO:0000313" key="2">
    <source>
        <dbReference type="Proteomes" id="UP000268684"/>
    </source>
</evidence>
<dbReference type="AlphaFoldDB" id="A0AAJ5NIV8"/>
<name>A0AAJ5NIV8_9BURK</name>
<organism evidence="1 2">
    <name type="scientific">Burkholderia stabilis</name>
    <dbReference type="NCBI Taxonomy" id="95485"/>
    <lineage>
        <taxon>Bacteria</taxon>
        <taxon>Pseudomonadati</taxon>
        <taxon>Pseudomonadota</taxon>
        <taxon>Betaproteobacteria</taxon>
        <taxon>Burkholderiales</taxon>
        <taxon>Burkholderiaceae</taxon>
        <taxon>Burkholderia</taxon>
        <taxon>Burkholderia cepacia complex</taxon>
    </lineage>
</organism>
<accession>A0AAJ5NIV8</accession>
<reference evidence="1 2" key="1">
    <citation type="submission" date="2017-11" db="EMBL/GenBank/DDBJ databases">
        <authorList>
            <person name="Seth-Smith MB H."/>
        </authorList>
    </citation>
    <scope>NUCLEOTIDE SEQUENCE [LARGE SCALE GENOMIC DNA]</scope>
    <source>
        <strain evidence="1">E</strain>
    </source>
</reference>
<sequence>MNAQILAAWGAVLSTALTAIKVWELWWDRHRIDIG</sequence>
<dbReference type="EMBL" id="LR025743">
    <property type="protein sequence ID" value="VBB15456.1"/>
    <property type="molecule type" value="Genomic_DNA"/>
</dbReference>